<sequence>MKKLLSFILLLLVLLSSCRPAREIPVNEEPTLFSRLGDREYWRKQYSEALWKKREAEHLQDFYEKPLIDKQDIALLQPFIKQWLDFYHLDLRQARIIDSDTIHLDRKPDKEIVSYIGEYDLCSHWEKNEDYNYYCFFYAPNKARYINYGYDCSFDNGKFELLRDVEQPVVFVDKKKKLLIQILYLGVSSAAQDVFWIDNDRFVIVGYNNYPDRALIWYFDIKKSLAKDYEILPPIPLDSFPYYPSTPIQKAKAAGLTISRLNQ</sequence>
<evidence type="ECO:0000313" key="2">
    <source>
        <dbReference type="EMBL" id="MEB3075583.1"/>
    </source>
</evidence>
<dbReference type="RefSeq" id="WP_323983759.1">
    <property type="nucleotide sequence ID" value="NZ_JAYKBW010000011.1"/>
</dbReference>
<keyword evidence="1" id="KW-0732">Signal</keyword>
<feature type="signal peptide" evidence="1">
    <location>
        <begin position="1"/>
        <end position="21"/>
    </location>
</feature>
<comment type="caution">
    <text evidence="2">The sequence shown here is derived from an EMBL/GenBank/DDBJ whole genome shotgun (WGS) entry which is preliminary data.</text>
</comment>
<gene>
    <name evidence="2" type="ORF">VJJ08_09775</name>
</gene>
<keyword evidence="3" id="KW-1185">Reference proteome</keyword>
<accession>A0ABU5ZA46</accession>
<name>A0ABU5ZA46_9FLAO</name>
<dbReference type="EMBL" id="JAYKBW010000011">
    <property type="protein sequence ID" value="MEB3075583.1"/>
    <property type="molecule type" value="Genomic_DNA"/>
</dbReference>
<dbReference type="Proteomes" id="UP001311730">
    <property type="component" value="Unassembled WGS sequence"/>
</dbReference>
<dbReference type="PROSITE" id="PS51257">
    <property type="entry name" value="PROKAR_LIPOPROTEIN"/>
    <property type="match status" value="1"/>
</dbReference>
<organism evidence="2 3">
    <name type="scientific">Capnocytophaga gingivalis</name>
    <dbReference type="NCBI Taxonomy" id="1017"/>
    <lineage>
        <taxon>Bacteria</taxon>
        <taxon>Pseudomonadati</taxon>
        <taxon>Bacteroidota</taxon>
        <taxon>Flavobacteriia</taxon>
        <taxon>Flavobacteriales</taxon>
        <taxon>Flavobacteriaceae</taxon>
        <taxon>Capnocytophaga</taxon>
    </lineage>
</organism>
<evidence type="ECO:0000313" key="3">
    <source>
        <dbReference type="Proteomes" id="UP001311730"/>
    </source>
</evidence>
<protein>
    <recommendedName>
        <fullName evidence="4">Lipoprotein</fullName>
    </recommendedName>
</protein>
<reference evidence="2 3" key="1">
    <citation type="submission" date="2023-12" db="EMBL/GenBank/DDBJ databases">
        <title>Genomic sequences of Capnocytophaga and Parvimonas strains.</title>
        <authorList>
            <person name="Watt R.M."/>
            <person name="Wang M."/>
            <person name="Yang T."/>
            <person name="Tong W.M."/>
        </authorList>
    </citation>
    <scope>NUCLEOTIDE SEQUENCE [LARGE SCALE GENOMIC DNA]</scope>
    <source>
        <strain evidence="2 3">CCUG 13096</strain>
    </source>
</reference>
<evidence type="ECO:0008006" key="4">
    <source>
        <dbReference type="Google" id="ProtNLM"/>
    </source>
</evidence>
<feature type="chain" id="PRO_5047023639" description="Lipoprotein" evidence="1">
    <location>
        <begin position="22"/>
        <end position="263"/>
    </location>
</feature>
<proteinExistence type="predicted"/>
<evidence type="ECO:0000256" key="1">
    <source>
        <dbReference type="SAM" id="SignalP"/>
    </source>
</evidence>